<accession>A0A021VRI1</accession>
<name>A0A021VRI1_9CELL</name>
<comment type="caution">
    <text evidence="2">The sequence shown here is derived from an EMBL/GenBank/DDBJ whole genome shotgun (WGS) entry which is preliminary data.</text>
</comment>
<keyword evidence="1" id="KW-0472">Membrane</keyword>
<dbReference type="EMBL" id="AXCW01000073">
    <property type="protein sequence ID" value="EYR63728.1"/>
    <property type="molecule type" value="Genomic_DNA"/>
</dbReference>
<feature type="transmembrane region" description="Helical" evidence="1">
    <location>
        <begin position="65"/>
        <end position="85"/>
    </location>
</feature>
<dbReference type="Proteomes" id="UP000019753">
    <property type="component" value="Unassembled WGS sequence"/>
</dbReference>
<keyword evidence="1" id="KW-1133">Transmembrane helix</keyword>
<dbReference type="AlphaFoldDB" id="A0A021VRI1"/>
<evidence type="ECO:0000313" key="2">
    <source>
        <dbReference type="EMBL" id="EYR63728.1"/>
    </source>
</evidence>
<proteinExistence type="predicted"/>
<gene>
    <name evidence="2" type="ORF">N866_18640</name>
</gene>
<dbReference type="OrthoDB" id="4945588at2"/>
<keyword evidence="3" id="KW-1185">Reference proteome</keyword>
<evidence type="ECO:0000256" key="1">
    <source>
        <dbReference type="SAM" id="Phobius"/>
    </source>
</evidence>
<reference evidence="2 3" key="1">
    <citation type="submission" date="2014-01" db="EMBL/GenBank/DDBJ databases">
        <title>Actinotalea ferrariae CF5-4.</title>
        <authorList>
            <person name="Chen F."/>
            <person name="Li Y."/>
            <person name="Wang G."/>
        </authorList>
    </citation>
    <scope>NUCLEOTIDE SEQUENCE [LARGE SCALE GENOMIC DNA]</scope>
    <source>
        <strain evidence="2 3">CF5-4</strain>
    </source>
</reference>
<sequence>MSYRTELTYALRLRNLDEGTIADIVQEVDAHEREHGDPRDFFGPPEAYAEQFPARPRSRRNLAPMYVGVALGVAWLVGVLALTASGLLEPPFRRDAFALWPALLLMAIGMVVNVVVLRTRPLRFAPR</sequence>
<dbReference type="RefSeq" id="WP_034225291.1">
    <property type="nucleotide sequence ID" value="NZ_AXCW01000073.1"/>
</dbReference>
<evidence type="ECO:0000313" key="3">
    <source>
        <dbReference type="Proteomes" id="UP000019753"/>
    </source>
</evidence>
<organism evidence="2 3">
    <name type="scientific">Actinotalea ferrariae CF5-4</name>
    <dbReference type="NCBI Taxonomy" id="948458"/>
    <lineage>
        <taxon>Bacteria</taxon>
        <taxon>Bacillati</taxon>
        <taxon>Actinomycetota</taxon>
        <taxon>Actinomycetes</taxon>
        <taxon>Micrococcales</taxon>
        <taxon>Cellulomonadaceae</taxon>
        <taxon>Actinotalea</taxon>
    </lineage>
</organism>
<keyword evidence="1" id="KW-0812">Transmembrane</keyword>
<feature type="transmembrane region" description="Helical" evidence="1">
    <location>
        <begin position="97"/>
        <end position="117"/>
    </location>
</feature>
<protein>
    <submittedName>
        <fullName evidence="2">Uncharacterized protein</fullName>
    </submittedName>
</protein>